<dbReference type="InterPro" id="IPR029465">
    <property type="entry name" value="ATPgrasp_TupA"/>
</dbReference>
<organism evidence="1 2">
    <name type="scientific">Facklamia miroungae</name>
    <dbReference type="NCBI Taxonomy" id="120956"/>
    <lineage>
        <taxon>Bacteria</taxon>
        <taxon>Bacillati</taxon>
        <taxon>Bacillota</taxon>
        <taxon>Bacilli</taxon>
        <taxon>Lactobacillales</taxon>
        <taxon>Aerococcaceae</taxon>
        <taxon>Facklamia</taxon>
    </lineage>
</organism>
<accession>A0A1G7PIJ3</accession>
<dbReference type="SUPFAM" id="SSF56059">
    <property type="entry name" value="Glutathione synthetase ATP-binding domain-like"/>
    <property type="match status" value="1"/>
</dbReference>
<protein>
    <submittedName>
        <fullName evidence="1">TupA-like ATPgrasp</fullName>
    </submittedName>
</protein>
<dbReference type="Pfam" id="PF14305">
    <property type="entry name" value="ATPgrasp_TupA"/>
    <property type="match status" value="1"/>
</dbReference>
<evidence type="ECO:0000313" key="2">
    <source>
        <dbReference type="Proteomes" id="UP000199708"/>
    </source>
</evidence>
<dbReference type="RefSeq" id="WP_090288965.1">
    <property type="nucleotide sequence ID" value="NZ_FNCK01000001.1"/>
</dbReference>
<dbReference type="EMBL" id="FNCK01000001">
    <property type="protein sequence ID" value="SDF86038.1"/>
    <property type="molecule type" value="Genomic_DNA"/>
</dbReference>
<gene>
    <name evidence="1" type="ORF">SAMN05421791_101264</name>
</gene>
<dbReference type="Proteomes" id="UP000199708">
    <property type="component" value="Unassembled WGS sequence"/>
</dbReference>
<reference evidence="1 2" key="1">
    <citation type="submission" date="2016-10" db="EMBL/GenBank/DDBJ databases">
        <authorList>
            <person name="de Groot N.N."/>
        </authorList>
    </citation>
    <scope>NUCLEOTIDE SEQUENCE [LARGE SCALE GENOMIC DNA]</scope>
    <source>
        <strain evidence="1 2">ATCC BAA-466</strain>
    </source>
</reference>
<keyword evidence="2" id="KW-1185">Reference proteome</keyword>
<dbReference type="OrthoDB" id="9791827at2"/>
<dbReference type="AlphaFoldDB" id="A0A1G7PIJ3"/>
<dbReference type="STRING" id="120956.SAMN05421791_101264"/>
<sequence>MRRKFSFSYLISVFLMHNTFISKFLPDKLYLKFIFKGYTGYTLDLRNPKTFNEKLQWLKLYDRKPIYKKMVDKFEAKEYVAEIIGNEYTIPTLGVWDSFEEINFNELPNKFVLKCTHDSGGLIICKDKSKLDLENAKEKIIKSIKCDYFLKGREWPYKDIKPRIIAEKYIESDRDHDLKDYKFFTFNGKVKAMFIASDRGNANEETKFDFFDLNFNHLNLINGHPNAFVVPNKPEHFNKMIELAEKISFGCPHLRVDFYEVDGKIYFGEMTFFHFSGLVPFNPMNWDELFGSWLNLPIKKK</sequence>
<name>A0A1G7PIJ3_9LACT</name>
<proteinExistence type="predicted"/>
<evidence type="ECO:0000313" key="1">
    <source>
        <dbReference type="EMBL" id="SDF86038.1"/>
    </source>
</evidence>